<reference evidence="2 7" key="1">
    <citation type="submission" date="2018-06" db="EMBL/GenBank/DDBJ databases">
        <authorList>
            <consortium name="GenomeTrakr: Next Generation Sequencing Network for Food Pathogen Tracability"/>
        </authorList>
    </citation>
    <scope>NUCLEOTIDE SEQUENCE [LARGE SCALE GENOMIC DNA]</scope>
    <source>
        <strain evidence="2 7">FDA960927-006-004</strain>
        <strain evidence="4 6">OSF101448</strain>
    </source>
</reference>
<dbReference type="Proteomes" id="UP000467347">
    <property type="component" value="Unassembled WGS sequence"/>
</dbReference>
<name>A0A469ZQ95_LISMN</name>
<accession>A0A469ZQ95</accession>
<dbReference type="InterPro" id="IPR025474">
    <property type="entry name" value="DUF4325"/>
</dbReference>
<evidence type="ECO:0000313" key="4">
    <source>
        <dbReference type="EMBL" id="EDN9837775.1"/>
    </source>
</evidence>
<evidence type="ECO:0000313" key="6">
    <source>
        <dbReference type="Proteomes" id="UP000467347"/>
    </source>
</evidence>
<reference evidence="3 5" key="2">
    <citation type="submission" date="2019-09" db="EMBL/GenBank/DDBJ databases">
        <authorList>
            <consortium name="GenomeTrakr network: Whole genome sequencing for foodborne pathogen traceback"/>
        </authorList>
    </citation>
    <scope>NUCLEOTIDE SEQUENCE [LARGE SCALE GENOMIC DNA]</scope>
    <source>
        <strain evidence="3 5">FLAG-55987</strain>
    </source>
</reference>
<dbReference type="EMBL" id="AALEDS010000017">
    <property type="protein sequence ID" value="ECY6545320.1"/>
    <property type="molecule type" value="Genomic_DNA"/>
</dbReference>
<dbReference type="KEGG" id="lmom:IJ09_03840"/>
<feature type="domain" description="DUF4325" evidence="1">
    <location>
        <begin position="18"/>
        <end position="80"/>
    </location>
</feature>
<gene>
    <name evidence="2" type="ORF">B1N52_15645</name>
    <name evidence="3" type="ORF">F6436_13340</name>
    <name evidence="4" type="ORF">GJW51_13980</name>
</gene>
<dbReference type="RefSeq" id="WP_038406024.1">
    <property type="nucleotide sequence ID" value="NZ_CP009258.1"/>
</dbReference>
<dbReference type="AlphaFoldDB" id="A0A469ZQ95"/>
<dbReference type="Proteomes" id="UP000525850">
    <property type="component" value="Unassembled WGS sequence"/>
</dbReference>
<evidence type="ECO:0000313" key="2">
    <source>
        <dbReference type="EMBL" id="EAG2516564.1"/>
    </source>
</evidence>
<protein>
    <submittedName>
        <fullName evidence="2">DUF4325 domain-containing protein</fullName>
    </submittedName>
</protein>
<evidence type="ECO:0000313" key="5">
    <source>
        <dbReference type="Proteomes" id="UP000364988"/>
    </source>
</evidence>
<proteinExistence type="predicted"/>
<evidence type="ECO:0000313" key="7">
    <source>
        <dbReference type="Proteomes" id="UP000525850"/>
    </source>
</evidence>
<dbReference type="EMBL" id="AABBAW010000015">
    <property type="protein sequence ID" value="EAG2516564.1"/>
    <property type="molecule type" value="Genomic_DNA"/>
</dbReference>
<comment type="caution">
    <text evidence="2">The sequence shown here is derived from an EMBL/GenBank/DDBJ whole genome shotgun (WGS) entry which is preliminary data.</text>
</comment>
<dbReference type="Pfam" id="PF14213">
    <property type="entry name" value="DUF4325"/>
    <property type="match status" value="1"/>
</dbReference>
<sequence length="99" mass="11272">MVKLYINNITQNAFSNADGDTVRVEIKKVLSAGNKVEVSFNGFTSVNTSFVNSAFIKLLNDYSFDFIKSNLTFTDTTKQINHMINSRFKFEVEKLKMMA</sequence>
<organism evidence="2 7">
    <name type="scientific">Listeria monocytogenes</name>
    <dbReference type="NCBI Taxonomy" id="1639"/>
    <lineage>
        <taxon>Bacteria</taxon>
        <taxon>Bacillati</taxon>
        <taxon>Bacillota</taxon>
        <taxon>Bacilli</taxon>
        <taxon>Bacillales</taxon>
        <taxon>Listeriaceae</taxon>
        <taxon>Listeria</taxon>
    </lineage>
</organism>
<evidence type="ECO:0000259" key="1">
    <source>
        <dbReference type="Pfam" id="PF14213"/>
    </source>
</evidence>
<evidence type="ECO:0000313" key="3">
    <source>
        <dbReference type="EMBL" id="ECY6545320.1"/>
    </source>
</evidence>
<dbReference type="EMBL" id="AANDSR010000012">
    <property type="protein sequence ID" value="EDN9837775.1"/>
    <property type="molecule type" value="Genomic_DNA"/>
</dbReference>
<dbReference type="Proteomes" id="UP000364988">
    <property type="component" value="Unassembled WGS sequence"/>
</dbReference>